<dbReference type="InterPro" id="IPR041715">
    <property type="entry name" value="HisRS-like_core"/>
</dbReference>
<dbReference type="AlphaFoldDB" id="X0ZGB2"/>
<dbReference type="InterPro" id="IPR036621">
    <property type="entry name" value="Anticodon-bd_dom_sf"/>
</dbReference>
<dbReference type="InterPro" id="IPR045864">
    <property type="entry name" value="aa-tRNA-synth_II/BPL/LPL"/>
</dbReference>
<evidence type="ECO:0000256" key="3">
    <source>
        <dbReference type="ARBA" id="ARBA00022741"/>
    </source>
</evidence>
<dbReference type="PANTHER" id="PTHR43707">
    <property type="entry name" value="HISTIDYL-TRNA SYNTHETASE"/>
    <property type="match status" value="1"/>
</dbReference>
<evidence type="ECO:0000313" key="8">
    <source>
        <dbReference type="EMBL" id="GAG68685.1"/>
    </source>
</evidence>
<dbReference type="Pfam" id="PF03129">
    <property type="entry name" value="HGTP_anticodon"/>
    <property type="match status" value="1"/>
</dbReference>
<keyword evidence="3" id="KW-0547">Nucleotide-binding</keyword>
<dbReference type="GO" id="GO:0006427">
    <property type="term" value="P:histidyl-tRNA aminoacylation"/>
    <property type="evidence" value="ECO:0007669"/>
    <property type="project" value="TreeGrafter"/>
</dbReference>
<accession>X0ZGB2</accession>
<proteinExistence type="inferred from homology"/>
<dbReference type="Pfam" id="PF13393">
    <property type="entry name" value="tRNA-synt_His"/>
    <property type="match status" value="1"/>
</dbReference>
<dbReference type="GO" id="GO:0005737">
    <property type="term" value="C:cytoplasm"/>
    <property type="evidence" value="ECO:0007669"/>
    <property type="project" value="InterPro"/>
</dbReference>
<evidence type="ECO:0000256" key="1">
    <source>
        <dbReference type="ARBA" id="ARBA00008226"/>
    </source>
</evidence>
<dbReference type="PANTHER" id="PTHR43707:SF1">
    <property type="entry name" value="HISTIDINE--TRNA LIGASE, MITOCHONDRIAL-RELATED"/>
    <property type="match status" value="1"/>
</dbReference>
<dbReference type="EC" id="6.1.1.21" evidence="2"/>
<evidence type="ECO:0000256" key="4">
    <source>
        <dbReference type="ARBA" id="ARBA00030619"/>
    </source>
</evidence>
<feature type="domain" description="Class II Histidinyl-tRNA synthetase (HisRS)-like catalytic core" evidence="7">
    <location>
        <begin position="10"/>
        <end position="84"/>
    </location>
</feature>
<comment type="caution">
    <text evidence="8">The sequence shown here is derived from an EMBL/GenBank/DDBJ whole genome shotgun (WGS) entry which is preliminary data.</text>
</comment>
<dbReference type="InterPro" id="IPR004154">
    <property type="entry name" value="Anticodon-bd"/>
</dbReference>
<evidence type="ECO:0000259" key="6">
    <source>
        <dbReference type="Pfam" id="PF03129"/>
    </source>
</evidence>
<evidence type="ECO:0000256" key="5">
    <source>
        <dbReference type="ARBA" id="ARBA00047639"/>
    </source>
</evidence>
<dbReference type="EMBL" id="BART01002834">
    <property type="protein sequence ID" value="GAG68685.1"/>
    <property type="molecule type" value="Genomic_DNA"/>
</dbReference>
<gene>
    <name evidence="8" type="ORF">S01H4_08310</name>
</gene>
<feature type="domain" description="Anticodon-binding" evidence="6">
    <location>
        <begin position="105"/>
        <end position="192"/>
    </location>
</feature>
<evidence type="ECO:0000259" key="7">
    <source>
        <dbReference type="Pfam" id="PF13393"/>
    </source>
</evidence>
<comment type="similarity">
    <text evidence="1">Belongs to the class-II aminoacyl-tRNA synthetase family.</text>
</comment>
<comment type="catalytic activity">
    <reaction evidence="5">
        <text>tRNA(His) + L-histidine + ATP = L-histidyl-tRNA(His) + AMP + diphosphate + H(+)</text>
        <dbReference type="Rhea" id="RHEA:17313"/>
        <dbReference type="Rhea" id="RHEA-COMP:9665"/>
        <dbReference type="Rhea" id="RHEA-COMP:9689"/>
        <dbReference type="ChEBI" id="CHEBI:15378"/>
        <dbReference type="ChEBI" id="CHEBI:30616"/>
        <dbReference type="ChEBI" id="CHEBI:33019"/>
        <dbReference type="ChEBI" id="CHEBI:57595"/>
        <dbReference type="ChEBI" id="CHEBI:78442"/>
        <dbReference type="ChEBI" id="CHEBI:78527"/>
        <dbReference type="ChEBI" id="CHEBI:456215"/>
        <dbReference type="EC" id="6.1.1.21"/>
    </reaction>
</comment>
<dbReference type="Gene3D" id="3.30.930.10">
    <property type="entry name" value="Bira Bifunctional Protein, Domain 2"/>
    <property type="match status" value="1"/>
</dbReference>
<dbReference type="GO" id="GO:0000166">
    <property type="term" value="F:nucleotide binding"/>
    <property type="evidence" value="ECO:0007669"/>
    <property type="project" value="UniProtKB-KW"/>
</dbReference>
<organism evidence="8">
    <name type="scientific">marine sediment metagenome</name>
    <dbReference type="NCBI Taxonomy" id="412755"/>
    <lineage>
        <taxon>unclassified sequences</taxon>
        <taxon>metagenomes</taxon>
        <taxon>ecological metagenomes</taxon>
    </lineage>
</organism>
<sequence>MCSGCKRNFKEVLECLKILKIKYRIDKNLVRGFDYYTKTIFEIISEDLQSAQNALGGGGRYDNLISQLGGPEIPAIGFAVGIDRTMMLMKQLNLKFKKLTRKTRVYLITMNKNCQIYSLEILKYLREMEVTCDINFSNKNLKKEIKWARDNNYNFIIIIGEDEINSGSLTIKDIKKFKQYKVDWKNQKDKIMEIIGANYYD</sequence>
<reference evidence="8" key="1">
    <citation type="journal article" date="2014" name="Front. Microbiol.">
        <title>High frequency of phylogenetically diverse reductive dehalogenase-homologous genes in deep subseafloor sedimentary metagenomes.</title>
        <authorList>
            <person name="Kawai M."/>
            <person name="Futagami T."/>
            <person name="Toyoda A."/>
            <person name="Takaki Y."/>
            <person name="Nishi S."/>
            <person name="Hori S."/>
            <person name="Arai W."/>
            <person name="Tsubouchi T."/>
            <person name="Morono Y."/>
            <person name="Uchiyama I."/>
            <person name="Ito T."/>
            <person name="Fujiyama A."/>
            <person name="Inagaki F."/>
            <person name="Takami H."/>
        </authorList>
    </citation>
    <scope>NUCLEOTIDE SEQUENCE</scope>
    <source>
        <strain evidence="8">Expedition CK06-06</strain>
    </source>
</reference>
<dbReference type="Gene3D" id="3.40.50.800">
    <property type="entry name" value="Anticodon-binding domain"/>
    <property type="match status" value="1"/>
</dbReference>
<evidence type="ECO:0000256" key="2">
    <source>
        <dbReference type="ARBA" id="ARBA00012815"/>
    </source>
</evidence>
<dbReference type="SUPFAM" id="SSF52954">
    <property type="entry name" value="Class II aaRS ABD-related"/>
    <property type="match status" value="1"/>
</dbReference>
<protein>
    <recommendedName>
        <fullName evidence="2">histidine--tRNA ligase</fullName>
        <ecNumber evidence="2">6.1.1.21</ecNumber>
    </recommendedName>
    <alternativeName>
        <fullName evidence="4">Histidyl-tRNA synthetase</fullName>
    </alternativeName>
</protein>
<dbReference type="GO" id="GO:0004821">
    <property type="term" value="F:histidine-tRNA ligase activity"/>
    <property type="evidence" value="ECO:0007669"/>
    <property type="project" value="UniProtKB-EC"/>
</dbReference>
<name>X0ZGB2_9ZZZZ</name>
<dbReference type="InterPro" id="IPR004516">
    <property type="entry name" value="HisRS/HisZ"/>
</dbReference>
<dbReference type="SUPFAM" id="SSF55681">
    <property type="entry name" value="Class II aaRS and biotin synthetases"/>
    <property type="match status" value="1"/>
</dbReference>